<evidence type="ECO:0000313" key="13">
    <source>
        <dbReference type="EMBL" id="SVC76720.1"/>
    </source>
</evidence>
<dbReference type="InterPro" id="IPR029057">
    <property type="entry name" value="PRTase-like"/>
</dbReference>
<dbReference type="NCBIfam" id="TIGR01090">
    <property type="entry name" value="apt"/>
    <property type="match status" value="1"/>
</dbReference>
<accession>A0A382PV90</accession>
<dbReference type="PANTHER" id="PTHR32315">
    <property type="entry name" value="ADENINE PHOSPHORIBOSYLTRANSFERASE"/>
    <property type="match status" value="1"/>
</dbReference>
<evidence type="ECO:0000256" key="11">
    <source>
        <dbReference type="ARBA" id="ARBA00022726"/>
    </source>
</evidence>
<gene>
    <name evidence="13" type="ORF">METZ01_LOCUS329574</name>
</gene>
<evidence type="ECO:0000256" key="4">
    <source>
        <dbReference type="ARBA" id="ARBA00004659"/>
    </source>
</evidence>
<dbReference type="GO" id="GO:0003999">
    <property type="term" value="F:adenine phosphoribosyltransferase activity"/>
    <property type="evidence" value="ECO:0007669"/>
    <property type="project" value="UniProtKB-EC"/>
</dbReference>
<evidence type="ECO:0000256" key="6">
    <source>
        <dbReference type="ARBA" id="ARBA00011738"/>
    </source>
</evidence>
<evidence type="ECO:0000256" key="2">
    <source>
        <dbReference type="ARBA" id="ARBA00003968"/>
    </source>
</evidence>
<dbReference type="GO" id="GO:0006166">
    <property type="term" value="P:purine ribonucleoside salvage"/>
    <property type="evidence" value="ECO:0007669"/>
    <property type="project" value="UniProtKB-KW"/>
</dbReference>
<dbReference type="UniPathway" id="UPA00588">
    <property type="reaction ID" value="UER00646"/>
</dbReference>
<evidence type="ECO:0000256" key="5">
    <source>
        <dbReference type="ARBA" id="ARBA00008391"/>
    </source>
</evidence>
<dbReference type="GO" id="GO:0044209">
    <property type="term" value="P:AMP salvage"/>
    <property type="evidence" value="ECO:0007669"/>
    <property type="project" value="UniProtKB-UniPathway"/>
</dbReference>
<keyword evidence="8" id="KW-0963">Cytoplasm</keyword>
<keyword evidence="11" id="KW-0660">Purine salvage</keyword>
<sequence length="175" mass="18858">MNIKSFIRTIPDYPKPGIQFRDITTLLKDKDGLSQTINALLDIHGGESIDAIAGIESRGFIFGTALAVAMEIGFIPIRKKGKLPSQTFQIEYQLEYGVDTLEIHVDALDKGQRVLVVDDLLATGGTASAAVDLVRRTGAIVAATSFVVELPDLGGRNVLIAKNVDVNSLCQFEGE</sequence>
<comment type="subcellular location">
    <subcellularLocation>
        <location evidence="3">Cytoplasm</location>
    </subcellularLocation>
</comment>
<dbReference type="InterPro" id="IPR005764">
    <property type="entry name" value="Ade_phspho_trans"/>
</dbReference>
<comment type="catalytic activity">
    <reaction evidence="1">
        <text>AMP + diphosphate = 5-phospho-alpha-D-ribose 1-diphosphate + adenine</text>
        <dbReference type="Rhea" id="RHEA:16609"/>
        <dbReference type="ChEBI" id="CHEBI:16708"/>
        <dbReference type="ChEBI" id="CHEBI:33019"/>
        <dbReference type="ChEBI" id="CHEBI:58017"/>
        <dbReference type="ChEBI" id="CHEBI:456215"/>
        <dbReference type="EC" id="2.4.2.7"/>
    </reaction>
</comment>
<dbReference type="GO" id="GO:0006168">
    <property type="term" value="P:adenine salvage"/>
    <property type="evidence" value="ECO:0007669"/>
    <property type="project" value="InterPro"/>
</dbReference>
<dbReference type="Pfam" id="PF00156">
    <property type="entry name" value="Pribosyltran"/>
    <property type="match status" value="1"/>
</dbReference>
<dbReference type="CDD" id="cd06223">
    <property type="entry name" value="PRTases_typeI"/>
    <property type="match status" value="1"/>
</dbReference>
<dbReference type="SUPFAM" id="SSF53271">
    <property type="entry name" value="PRTase-like"/>
    <property type="match status" value="1"/>
</dbReference>
<comment type="function">
    <text evidence="2">Catalyzes a salvage reaction resulting in the formation of AMP, that is energically less costly than de novo synthesis.</text>
</comment>
<name>A0A382PV90_9ZZZZ</name>
<evidence type="ECO:0000256" key="7">
    <source>
        <dbReference type="ARBA" id="ARBA00011893"/>
    </source>
</evidence>
<evidence type="ECO:0000259" key="12">
    <source>
        <dbReference type="Pfam" id="PF00156"/>
    </source>
</evidence>
<evidence type="ECO:0000256" key="8">
    <source>
        <dbReference type="ARBA" id="ARBA00022490"/>
    </source>
</evidence>
<evidence type="ECO:0000256" key="10">
    <source>
        <dbReference type="ARBA" id="ARBA00022679"/>
    </source>
</evidence>
<dbReference type="GO" id="GO:0005737">
    <property type="term" value="C:cytoplasm"/>
    <property type="evidence" value="ECO:0007669"/>
    <property type="project" value="UniProtKB-SubCell"/>
</dbReference>
<dbReference type="InterPro" id="IPR050054">
    <property type="entry name" value="UPRTase/APRTase"/>
</dbReference>
<evidence type="ECO:0000256" key="3">
    <source>
        <dbReference type="ARBA" id="ARBA00004496"/>
    </source>
</evidence>
<reference evidence="13" key="1">
    <citation type="submission" date="2018-05" db="EMBL/GenBank/DDBJ databases">
        <authorList>
            <person name="Lanie J.A."/>
            <person name="Ng W.-L."/>
            <person name="Kazmierczak K.M."/>
            <person name="Andrzejewski T.M."/>
            <person name="Davidsen T.M."/>
            <person name="Wayne K.J."/>
            <person name="Tettelin H."/>
            <person name="Glass J.I."/>
            <person name="Rusch D."/>
            <person name="Podicherti R."/>
            <person name="Tsui H.-C.T."/>
            <person name="Winkler M.E."/>
        </authorList>
    </citation>
    <scope>NUCLEOTIDE SEQUENCE</scope>
</reference>
<dbReference type="EMBL" id="UINC01109717">
    <property type="protein sequence ID" value="SVC76720.1"/>
    <property type="molecule type" value="Genomic_DNA"/>
</dbReference>
<organism evidence="13">
    <name type="scientific">marine metagenome</name>
    <dbReference type="NCBI Taxonomy" id="408172"/>
    <lineage>
        <taxon>unclassified sequences</taxon>
        <taxon>metagenomes</taxon>
        <taxon>ecological metagenomes</taxon>
    </lineage>
</organism>
<dbReference type="GO" id="GO:0002055">
    <property type="term" value="F:adenine binding"/>
    <property type="evidence" value="ECO:0007669"/>
    <property type="project" value="TreeGrafter"/>
</dbReference>
<dbReference type="Gene3D" id="3.40.50.2020">
    <property type="match status" value="1"/>
</dbReference>
<dbReference type="GO" id="GO:0016208">
    <property type="term" value="F:AMP binding"/>
    <property type="evidence" value="ECO:0007669"/>
    <property type="project" value="TreeGrafter"/>
</dbReference>
<dbReference type="EC" id="2.4.2.7" evidence="7"/>
<evidence type="ECO:0000256" key="1">
    <source>
        <dbReference type="ARBA" id="ARBA00000868"/>
    </source>
</evidence>
<dbReference type="NCBIfam" id="NF002636">
    <property type="entry name" value="PRK02304.1-5"/>
    <property type="match status" value="1"/>
</dbReference>
<comment type="subunit">
    <text evidence="6">Homodimer.</text>
</comment>
<evidence type="ECO:0000256" key="9">
    <source>
        <dbReference type="ARBA" id="ARBA00022676"/>
    </source>
</evidence>
<feature type="domain" description="Phosphoribosyltransferase" evidence="12">
    <location>
        <begin position="33"/>
        <end position="140"/>
    </location>
</feature>
<dbReference type="HAMAP" id="MF_00004">
    <property type="entry name" value="Aden_phosphoribosyltr"/>
    <property type="match status" value="1"/>
</dbReference>
<protein>
    <recommendedName>
        <fullName evidence="7">adenine phosphoribosyltransferase</fullName>
        <ecNumber evidence="7">2.4.2.7</ecNumber>
    </recommendedName>
</protein>
<dbReference type="NCBIfam" id="NF002634">
    <property type="entry name" value="PRK02304.1-3"/>
    <property type="match status" value="1"/>
</dbReference>
<dbReference type="InterPro" id="IPR000836">
    <property type="entry name" value="PRTase_dom"/>
</dbReference>
<keyword evidence="9" id="KW-0328">Glycosyltransferase</keyword>
<comment type="pathway">
    <text evidence="4">Purine metabolism; AMP biosynthesis via salvage pathway; AMP from adenine: step 1/1.</text>
</comment>
<proteinExistence type="inferred from homology"/>
<dbReference type="FunFam" id="3.40.50.2020:FF:000004">
    <property type="entry name" value="Adenine phosphoribosyltransferase"/>
    <property type="match status" value="1"/>
</dbReference>
<keyword evidence="10" id="KW-0808">Transferase</keyword>
<dbReference type="AlphaFoldDB" id="A0A382PV90"/>
<comment type="similarity">
    <text evidence="5">Belongs to the purine/pyrimidine phosphoribosyltransferase family.</text>
</comment>
<dbReference type="PANTHER" id="PTHR32315:SF3">
    <property type="entry name" value="ADENINE PHOSPHORIBOSYLTRANSFERASE"/>
    <property type="match status" value="1"/>
</dbReference>
<feature type="non-terminal residue" evidence="13">
    <location>
        <position position="175"/>
    </location>
</feature>